<dbReference type="STRING" id="933852.A0A0C3A9A3"/>
<accession>A0A0C3A9A3</accession>
<gene>
    <name evidence="2" type="ORF">M408DRAFT_29757</name>
</gene>
<dbReference type="HOGENOM" id="CLU_686189_0_0_1"/>
<feature type="region of interest" description="Disordered" evidence="1">
    <location>
        <begin position="321"/>
        <end position="402"/>
    </location>
</feature>
<name>A0A0C3A9A3_SERVB</name>
<feature type="compositionally biased region" description="Polar residues" evidence="1">
    <location>
        <begin position="364"/>
        <end position="373"/>
    </location>
</feature>
<feature type="region of interest" description="Disordered" evidence="1">
    <location>
        <begin position="1"/>
        <end position="21"/>
    </location>
</feature>
<evidence type="ECO:0000313" key="2">
    <source>
        <dbReference type="EMBL" id="KIM21195.1"/>
    </source>
</evidence>
<keyword evidence="3" id="KW-1185">Reference proteome</keyword>
<protein>
    <recommendedName>
        <fullName evidence="4">Lysine-specific metallo-endopeptidase domain-containing protein</fullName>
    </recommendedName>
</protein>
<dbReference type="InterPro" id="IPR024079">
    <property type="entry name" value="MetalloPept_cat_dom_sf"/>
</dbReference>
<dbReference type="AlphaFoldDB" id="A0A0C3A9A3"/>
<evidence type="ECO:0000313" key="3">
    <source>
        <dbReference type="Proteomes" id="UP000054097"/>
    </source>
</evidence>
<feature type="compositionally biased region" description="Basic and acidic residues" evidence="1">
    <location>
        <begin position="1"/>
        <end position="13"/>
    </location>
</feature>
<feature type="region of interest" description="Disordered" evidence="1">
    <location>
        <begin position="230"/>
        <end position="304"/>
    </location>
</feature>
<feature type="compositionally biased region" description="Low complexity" evidence="1">
    <location>
        <begin position="271"/>
        <end position="292"/>
    </location>
</feature>
<proteinExistence type="predicted"/>
<reference evidence="3" key="2">
    <citation type="submission" date="2015-01" db="EMBL/GenBank/DDBJ databases">
        <title>Evolutionary Origins and Diversification of the Mycorrhizal Mutualists.</title>
        <authorList>
            <consortium name="DOE Joint Genome Institute"/>
            <consortium name="Mycorrhizal Genomics Consortium"/>
            <person name="Kohler A."/>
            <person name="Kuo A."/>
            <person name="Nagy L.G."/>
            <person name="Floudas D."/>
            <person name="Copeland A."/>
            <person name="Barry K.W."/>
            <person name="Cichocki N."/>
            <person name="Veneault-Fourrey C."/>
            <person name="LaButti K."/>
            <person name="Lindquist E.A."/>
            <person name="Lipzen A."/>
            <person name="Lundell T."/>
            <person name="Morin E."/>
            <person name="Murat C."/>
            <person name="Riley R."/>
            <person name="Ohm R."/>
            <person name="Sun H."/>
            <person name="Tunlid A."/>
            <person name="Henrissat B."/>
            <person name="Grigoriev I.V."/>
            <person name="Hibbett D.S."/>
            <person name="Martin F."/>
        </authorList>
    </citation>
    <scope>NUCLEOTIDE SEQUENCE [LARGE SCALE GENOMIC DNA]</scope>
    <source>
        <strain evidence="3">MAFF 305830</strain>
    </source>
</reference>
<feature type="non-terminal residue" evidence="2">
    <location>
        <position position="402"/>
    </location>
</feature>
<dbReference type="OrthoDB" id="3067737at2759"/>
<evidence type="ECO:0008006" key="4">
    <source>
        <dbReference type="Google" id="ProtNLM"/>
    </source>
</evidence>
<dbReference type="Proteomes" id="UP000054097">
    <property type="component" value="Unassembled WGS sequence"/>
</dbReference>
<dbReference type="Gene3D" id="3.40.390.10">
    <property type="entry name" value="Collagenase (Catalytic Domain)"/>
    <property type="match status" value="1"/>
</dbReference>
<dbReference type="EMBL" id="KN824390">
    <property type="protein sequence ID" value="KIM21195.1"/>
    <property type="molecule type" value="Genomic_DNA"/>
</dbReference>
<organism evidence="2 3">
    <name type="scientific">Serendipita vermifera MAFF 305830</name>
    <dbReference type="NCBI Taxonomy" id="933852"/>
    <lineage>
        <taxon>Eukaryota</taxon>
        <taxon>Fungi</taxon>
        <taxon>Dikarya</taxon>
        <taxon>Basidiomycota</taxon>
        <taxon>Agaricomycotina</taxon>
        <taxon>Agaricomycetes</taxon>
        <taxon>Sebacinales</taxon>
        <taxon>Serendipitaceae</taxon>
        <taxon>Serendipita</taxon>
    </lineage>
</organism>
<dbReference type="GO" id="GO:0008237">
    <property type="term" value="F:metallopeptidase activity"/>
    <property type="evidence" value="ECO:0007669"/>
    <property type="project" value="InterPro"/>
</dbReference>
<evidence type="ECO:0000256" key="1">
    <source>
        <dbReference type="SAM" id="MobiDB-lite"/>
    </source>
</evidence>
<sequence>MAEVLKDPSDPRIDAAFGRHSADPNNLDEIRARVQYMRNSYFPVQNVKTDYADGNNRLGMAALGMVEHDRVTSPVGLPSYKPRPAHFGTPFYSHGDDDRAGFLIHEASHYMFQTGDHMEGLDTSHPHFGRNYKIGEYTPTTRLGGGYARVPDPQSQQERMALHGDIMGDPDSFMQGGFHDSHLHSHNMYENADSYRVFASMCARSLFKRALTENDPVGFYLAKRGECKLPSNHGEAKATSATRGKPAGSPKASKSIGSTKSPKSERLAKLAKTIKSARSAKASKSTNNAKAIKGGDTAASRKSGGLARLAKAANDSKGLKAFKGAKSPNALKSQKVNKAGKPVKGATSSKLSTLGRLMKGAKTAKSTSATKGSRGNLGSKPSRLFGATKSLKGSKATKSPNG</sequence>
<reference evidence="2 3" key="1">
    <citation type="submission" date="2014-04" db="EMBL/GenBank/DDBJ databases">
        <authorList>
            <consortium name="DOE Joint Genome Institute"/>
            <person name="Kuo A."/>
            <person name="Zuccaro A."/>
            <person name="Kohler A."/>
            <person name="Nagy L.G."/>
            <person name="Floudas D."/>
            <person name="Copeland A."/>
            <person name="Barry K.W."/>
            <person name="Cichocki N."/>
            <person name="Veneault-Fourrey C."/>
            <person name="LaButti K."/>
            <person name="Lindquist E.A."/>
            <person name="Lipzen A."/>
            <person name="Lundell T."/>
            <person name="Morin E."/>
            <person name="Murat C."/>
            <person name="Sun H."/>
            <person name="Tunlid A."/>
            <person name="Henrissat B."/>
            <person name="Grigoriev I.V."/>
            <person name="Hibbett D.S."/>
            <person name="Martin F."/>
            <person name="Nordberg H.P."/>
            <person name="Cantor M.N."/>
            <person name="Hua S.X."/>
        </authorList>
    </citation>
    <scope>NUCLEOTIDE SEQUENCE [LARGE SCALE GENOMIC DNA]</scope>
    <source>
        <strain evidence="2 3">MAFF 305830</strain>
    </source>
</reference>